<keyword evidence="2" id="KW-1185">Reference proteome</keyword>
<proteinExistence type="predicted"/>
<name>A0A1M5JDW3_9RHOB</name>
<dbReference type="GO" id="GO:0032259">
    <property type="term" value="P:methylation"/>
    <property type="evidence" value="ECO:0007669"/>
    <property type="project" value="UniProtKB-KW"/>
</dbReference>
<keyword evidence="1" id="KW-0808">Transferase</keyword>
<protein>
    <submittedName>
        <fullName evidence="1">Methyltransferase domain-containing protein</fullName>
    </submittedName>
</protein>
<evidence type="ECO:0000313" key="2">
    <source>
        <dbReference type="Proteomes" id="UP000184211"/>
    </source>
</evidence>
<dbReference type="Proteomes" id="UP000184211">
    <property type="component" value="Unassembled WGS sequence"/>
</dbReference>
<evidence type="ECO:0000313" key="1">
    <source>
        <dbReference type="EMBL" id="SHG38728.1"/>
    </source>
</evidence>
<dbReference type="GO" id="GO:0008168">
    <property type="term" value="F:methyltransferase activity"/>
    <property type="evidence" value="ECO:0007669"/>
    <property type="project" value="UniProtKB-KW"/>
</dbReference>
<dbReference type="STRING" id="870908.SAMN04488044_0626"/>
<dbReference type="EMBL" id="FQWM01000001">
    <property type="protein sequence ID" value="SHG38728.1"/>
    <property type="molecule type" value="Genomic_DNA"/>
</dbReference>
<dbReference type="Pfam" id="PF13489">
    <property type="entry name" value="Methyltransf_23"/>
    <property type="match status" value="1"/>
</dbReference>
<dbReference type="AlphaFoldDB" id="A0A1M5JDW3"/>
<reference evidence="2" key="1">
    <citation type="submission" date="2016-11" db="EMBL/GenBank/DDBJ databases">
        <authorList>
            <person name="Varghese N."/>
            <person name="Submissions S."/>
        </authorList>
    </citation>
    <scope>NUCLEOTIDE SEQUENCE [LARGE SCALE GENOMIC DNA]</scope>
    <source>
        <strain evidence="2">DSM 28223</strain>
    </source>
</reference>
<dbReference type="InterPro" id="IPR029063">
    <property type="entry name" value="SAM-dependent_MTases_sf"/>
</dbReference>
<accession>A0A1M5JDW3</accession>
<dbReference type="SUPFAM" id="SSF53335">
    <property type="entry name" value="S-adenosyl-L-methionine-dependent methyltransferases"/>
    <property type="match status" value="1"/>
</dbReference>
<sequence>MGAPFTSDTERIDRMPSLNRVIMNRRSRRLMEEIGAEDMDVAEISGQWGMNLKTKSYVQYKFPAHDICKGPVRYADGEVLKYDLILANQVWEHLDRPYAATKHVMEMLRPGGYFWLAVPFHVPYHAAPHDCTRWSARGLRNFLIEVGFPEDDIRTAAWGNRHAAARNLEESWPPEYDADTDPLENDKAFPIVTWGLARKA</sequence>
<gene>
    <name evidence="1" type="ORF">SAMN04488044_0626</name>
</gene>
<dbReference type="Gene3D" id="3.40.50.150">
    <property type="entry name" value="Vaccinia Virus protein VP39"/>
    <property type="match status" value="1"/>
</dbReference>
<keyword evidence="1" id="KW-0489">Methyltransferase</keyword>
<organism evidence="1 2">
    <name type="scientific">Cognatishimia maritima</name>
    <dbReference type="NCBI Taxonomy" id="870908"/>
    <lineage>
        <taxon>Bacteria</taxon>
        <taxon>Pseudomonadati</taxon>
        <taxon>Pseudomonadota</taxon>
        <taxon>Alphaproteobacteria</taxon>
        <taxon>Rhodobacterales</taxon>
        <taxon>Paracoccaceae</taxon>
        <taxon>Cognatishimia</taxon>
    </lineage>
</organism>